<dbReference type="InterPro" id="IPR016186">
    <property type="entry name" value="C-type_lectin-like/link_sf"/>
</dbReference>
<dbReference type="InterPro" id="IPR018378">
    <property type="entry name" value="C-type_lectin_CS"/>
</dbReference>
<dbReference type="KEGG" id="bfo:118418222"/>
<keyword evidence="1" id="KW-1015">Disulfide bond</keyword>
<feature type="domain" description="C-type lectin" evidence="3">
    <location>
        <begin position="14"/>
        <end position="76"/>
    </location>
</feature>
<dbReference type="PANTHER" id="PTHR22801">
    <property type="entry name" value="LITHOSTATHINE"/>
    <property type="match status" value="1"/>
</dbReference>
<dbReference type="PANTHER" id="PTHR22801:SF63">
    <property type="entry name" value="C-TYPE LECTIN DOMAIN-CONTAINING PROTEIN"/>
    <property type="match status" value="1"/>
</dbReference>
<feature type="chain" id="PRO_5039937123" evidence="2">
    <location>
        <begin position="21"/>
        <end position="239"/>
    </location>
</feature>
<dbReference type="PROSITE" id="PS50041">
    <property type="entry name" value="C_TYPE_LECTIN_2"/>
    <property type="match status" value="1"/>
</dbReference>
<sequence length="239" mass="26962">MSVCMRPLFFAVWWAPMGSGGWEWADGAPLSTCSYTNWAPGQPGNIGGQQCVMLKAAAGFKWDNAGCSQKMYFICQTGPGDTDACGGQSAREVEADADPENAFNAMRSSLLQEEAALSDREADKLRRSESETDFHGLLRLSELRAALEAETEYGPGAMEKLGQISRELGEVWQAEEDPDVDDDQADEIPREFNVVWQSEEDPDIQMWMRMRTRLMKSRERWARLGRSRRLRRMKTPPQL</sequence>
<dbReference type="Proteomes" id="UP000001554">
    <property type="component" value="Chromosome 6"/>
</dbReference>
<evidence type="ECO:0000313" key="5">
    <source>
        <dbReference type="RefSeq" id="XP_035679957.1"/>
    </source>
</evidence>
<dbReference type="InterPro" id="IPR001304">
    <property type="entry name" value="C-type_lectin-like"/>
</dbReference>
<evidence type="ECO:0000256" key="2">
    <source>
        <dbReference type="SAM" id="SignalP"/>
    </source>
</evidence>
<dbReference type="InterPro" id="IPR050801">
    <property type="entry name" value="Ca-Dep_Lectins_ImmuneDev"/>
</dbReference>
<protein>
    <submittedName>
        <fullName evidence="5">C-type mannose receptor 2-like</fullName>
    </submittedName>
</protein>
<reference evidence="4" key="1">
    <citation type="journal article" date="2020" name="Nat. Ecol. Evol.">
        <title>Deeply conserved synteny resolves early events in vertebrate evolution.</title>
        <authorList>
            <person name="Simakov O."/>
            <person name="Marletaz F."/>
            <person name="Yue J.X."/>
            <person name="O'Connell B."/>
            <person name="Jenkins J."/>
            <person name="Brandt A."/>
            <person name="Calef R."/>
            <person name="Tung C.H."/>
            <person name="Huang T.K."/>
            <person name="Schmutz J."/>
            <person name="Satoh N."/>
            <person name="Yu J.K."/>
            <person name="Putnam N.H."/>
            <person name="Green R.E."/>
            <person name="Rokhsar D.S."/>
        </authorList>
    </citation>
    <scope>NUCLEOTIDE SEQUENCE [LARGE SCALE GENOMIC DNA]</scope>
    <source>
        <strain evidence="4">S238N-H82</strain>
    </source>
</reference>
<dbReference type="CDD" id="cd00037">
    <property type="entry name" value="CLECT"/>
    <property type="match status" value="1"/>
</dbReference>
<dbReference type="Pfam" id="PF00059">
    <property type="entry name" value="Lectin_C"/>
    <property type="match status" value="1"/>
</dbReference>
<feature type="signal peptide" evidence="2">
    <location>
        <begin position="1"/>
        <end position="20"/>
    </location>
</feature>
<keyword evidence="2" id="KW-0732">Signal</keyword>
<dbReference type="InterPro" id="IPR016187">
    <property type="entry name" value="CTDL_fold"/>
</dbReference>
<reference evidence="5" key="2">
    <citation type="submission" date="2025-08" db="UniProtKB">
        <authorList>
            <consortium name="RefSeq"/>
        </authorList>
    </citation>
    <scope>IDENTIFICATION</scope>
    <source>
        <strain evidence="5">S238N-H82</strain>
        <tissue evidence="5">Testes</tissue>
    </source>
</reference>
<dbReference type="RefSeq" id="XP_035679957.1">
    <property type="nucleotide sequence ID" value="XM_035824064.1"/>
</dbReference>
<evidence type="ECO:0000259" key="3">
    <source>
        <dbReference type="PROSITE" id="PS50041"/>
    </source>
</evidence>
<proteinExistence type="predicted"/>
<dbReference type="OrthoDB" id="6746664at2759"/>
<dbReference type="GeneID" id="118418222"/>
<name>A0A9J7LBU0_BRAFL</name>
<dbReference type="AlphaFoldDB" id="A0A9J7LBU0"/>
<accession>A0A9J7LBU0</accession>
<keyword evidence="4" id="KW-1185">Reference proteome</keyword>
<dbReference type="PROSITE" id="PS00615">
    <property type="entry name" value="C_TYPE_LECTIN_1"/>
    <property type="match status" value="1"/>
</dbReference>
<evidence type="ECO:0000313" key="4">
    <source>
        <dbReference type="Proteomes" id="UP000001554"/>
    </source>
</evidence>
<dbReference type="SUPFAM" id="SSF56436">
    <property type="entry name" value="C-type lectin-like"/>
    <property type="match status" value="1"/>
</dbReference>
<evidence type="ECO:0000256" key="1">
    <source>
        <dbReference type="ARBA" id="ARBA00023157"/>
    </source>
</evidence>
<gene>
    <name evidence="5" type="primary">LOC118418222</name>
</gene>
<organism evidence="4 5">
    <name type="scientific">Branchiostoma floridae</name>
    <name type="common">Florida lancelet</name>
    <name type="synonym">Amphioxus</name>
    <dbReference type="NCBI Taxonomy" id="7739"/>
    <lineage>
        <taxon>Eukaryota</taxon>
        <taxon>Metazoa</taxon>
        <taxon>Chordata</taxon>
        <taxon>Cephalochordata</taxon>
        <taxon>Leptocardii</taxon>
        <taxon>Amphioxiformes</taxon>
        <taxon>Branchiostomatidae</taxon>
        <taxon>Branchiostoma</taxon>
    </lineage>
</organism>
<dbReference type="OMA" id="VWMEDED"/>
<dbReference type="Gene3D" id="3.10.100.10">
    <property type="entry name" value="Mannose-Binding Protein A, subunit A"/>
    <property type="match status" value="1"/>
</dbReference>